<dbReference type="SMART" id="SM00304">
    <property type="entry name" value="HAMP"/>
    <property type="match status" value="1"/>
</dbReference>
<dbReference type="PROSITE" id="PS50110">
    <property type="entry name" value="RESPONSE_REGULATORY"/>
    <property type="match status" value="1"/>
</dbReference>
<proteinExistence type="predicted"/>
<evidence type="ECO:0000256" key="6">
    <source>
        <dbReference type="ARBA" id="ARBA00022741"/>
    </source>
</evidence>
<dbReference type="GO" id="GO:0005524">
    <property type="term" value="F:ATP binding"/>
    <property type="evidence" value="ECO:0007669"/>
    <property type="project" value="UniProtKB-KW"/>
</dbReference>
<dbReference type="InterPro" id="IPR004358">
    <property type="entry name" value="Sig_transdc_His_kin-like_C"/>
</dbReference>
<dbReference type="SUPFAM" id="SSF55874">
    <property type="entry name" value="ATPase domain of HSP90 chaperone/DNA topoisomerase II/histidine kinase"/>
    <property type="match status" value="1"/>
</dbReference>
<dbReference type="SMART" id="SM00388">
    <property type="entry name" value="HisKA"/>
    <property type="match status" value="1"/>
</dbReference>
<dbReference type="Gene3D" id="6.10.340.10">
    <property type="match status" value="1"/>
</dbReference>
<dbReference type="Proteomes" id="UP000288096">
    <property type="component" value="Unassembled WGS sequence"/>
</dbReference>
<dbReference type="GO" id="GO:0000155">
    <property type="term" value="F:phosphorelay sensor kinase activity"/>
    <property type="evidence" value="ECO:0007669"/>
    <property type="project" value="InterPro"/>
</dbReference>
<evidence type="ECO:0000256" key="10">
    <source>
        <dbReference type="PROSITE-ProRule" id="PRU00169"/>
    </source>
</evidence>
<keyword evidence="5" id="KW-0808">Transferase</keyword>
<dbReference type="EC" id="2.7.13.3" evidence="3"/>
<dbReference type="InterPro" id="IPR013656">
    <property type="entry name" value="PAS_4"/>
</dbReference>
<dbReference type="CDD" id="cd00082">
    <property type="entry name" value="HisKA"/>
    <property type="match status" value="1"/>
</dbReference>
<dbReference type="PROSITE" id="PS50885">
    <property type="entry name" value="HAMP"/>
    <property type="match status" value="1"/>
</dbReference>
<keyword evidence="8" id="KW-0067">ATP-binding</keyword>
<dbReference type="Gene3D" id="3.30.565.10">
    <property type="entry name" value="Histidine kinase-like ATPase, C-terminal domain"/>
    <property type="match status" value="1"/>
</dbReference>
<evidence type="ECO:0000259" key="15">
    <source>
        <dbReference type="PROSITE" id="PS50112"/>
    </source>
</evidence>
<dbReference type="InterPro" id="IPR001789">
    <property type="entry name" value="Sig_transdc_resp-reg_receiver"/>
</dbReference>
<dbReference type="SMART" id="SM00091">
    <property type="entry name" value="PAS"/>
    <property type="match status" value="1"/>
</dbReference>
<dbReference type="Pfam" id="PF00072">
    <property type="entry name" value="Response_reg"/>
    <property type="match status" value="1"/>
</dbReference>
<dbReference type="InterPro" id="IPR000014">
    <property type="entry name" value="PAS"/>
</dbReference>
<feature type="domain" description="Response regulatory" evidence="14">
    <location>
        <begin position="798"/>
        <end position="914"/>
    </location>
</feature>
<protein>
    <recommendedName>
        <fullName evidence="3">histidine kinase</fullName>
        <ecNumber evidence="3">2.7.13.3</ecNumber>
    </recommendedName>
</protein>
<dbReference type="InterPro" id="IPR036097">
    <property type="entry name" value="HisK_dim/P_sf"/>
</dbReference>
<keyword evidence="11" id="KW-0175">Coiled coil</keyword>
<dbReference type="RefSeq" id="WP_166405154.1">
    <property type="nucleotide sequence ID" value="NZ_BEXT01000001.1"/>
</dbReference>
<dbReference type="Pfam" id="PF08448">
    <property type="entry name" value="PAS_4"/>
    <property type="match status" value="1"/>
</dbReference>
<dbReference type="CDD" id="cd00156">
    <property type="entry name" value="REC"/>
    <property type="match status" value="1"/>
</dbReference>
<feature type="domain" description="PAS" evidence="15">
    <location>
        <begin position="419"/>
        <end position="489"/>
    </location>
</feature>
<keyword evidence="12" id="KW-1133">Transmembrane helix</keyword>
<feature type="coiled-coil region" evidence="11">
    <location>
        <begin position="371"/>
        <end position="408"/>
    </location>
</feature>
<feature type="domain" description="HAMP" evidence="17">
    <location>
        <begin position="327"/>
        <end position="379"/>
    </location>
</feature>
<sequence>MKRFTSSIPLNINQKFLVVNLMIFIVFGWIIWIITVSHRDVERLTALIIAEKFEYVIKNAYSGKKFSEVMNRATLLGATFYGNDEFLEREGNRLSRDIRALLEQSRHSQPGVALQHLQKTLAALIDECRKINAAADRIGTVSSRILKGLQTTEMRGYEHISAPGVSDGEISEFTRLNTLVHTCRDSLLANNTRFIRFNPAHSPIGTLDTVIRTLDTSYSELNALSVSDPETGDSQQQLLAEFRDARAEYRKFREAVVAFRAQALALKGARQKTLEALSRIEHQVLSAAIRVRSDSMDAMTASLRYIYILSVAAIVFFAGFTYLLLLLTIRRPMKRVLSGIEAIRSGNLDTRIRLHTRDEWKNIEDAMNGMVADLKASYSELNEKNRELETARNDLEAYMNDLKAEIAERKHVEVALLESNEKFKSLSENAPDIIYTLNSDGAITYVNPACERVLGYSRQEMIERNFGNFARPEDAETYVSFFRRISIGKTTLKLRDAVLLHKDRSRRIFDMSGAPNYNAMTQVSGVVGILKDITEQRKLEDHLQQARKMESIGTLAGGVAHDFNNLLMGIQGHVSLMTMNTEPAHPGFGHLKGIEAQIQRAADLTQQLLGFARKGKQKRTAVNLNDIVKKQNVIFRRTRKEIVIHELYEPKLRPVRVNPGQLEQVLMNLYINAWQAMSGSGSLSVQTRNVCLDTDFTKRFQGDTGDYVCVSVTDTGTGMDEATQKRIFEPFFTTKSLGEGSGLGLSAAYGTIKNYGGFIEVISEKGTGTTFNIFLPALPRTRPENGQQDQRSGNRDKTILLVDDEEMIIEVASDLLTALGYKPLIARSGEEALAVYEAHQKQIDMVLLDMVMPGMDGEETYTRLKAINPGVRVLLSSGYDIDNQAACVLEQGCDSFIQKPFNMAALSQKLRDVLDEK</sequence>
<evidence type="ECO:0000256" key="8">
    <source>
        <dbReference type="ARBA" id="ARBA00022840"/>
    </source>
</evidence>
<dbReference type="InterPro" id="IPR011006">
    <property type="entry name" value="CheY-like_superfamily"/>
</dbReference>
<dbReference type="CDD" id="cd06225">
    <property type="entry name" value="HAMP"/>
    <property type="match status" value="1"/>
</dbReference>
<feature type="transmembrane region" description="Helical" evidence="12">
    <location>
        <begin position="305"/>
        <end position="327"/>
    </location>
</feature>
<dbReference type="EMBL" id="BEXT01000001">
    <property type="protein sequence ID" value="GBC62473.1"/>
    <property type="molecule type" value="Genomic_DNA"/>
</dbReference>
<evidence type="ECO:0000256" key="5">
    <source>
        <dbReference type="ARBA" id="ARBA00022679"/>
    </source>
</evidence>
<dbReference type="PANTHER" id="PTHR43065">
    <property type="entry name" value="SENSOR HISTIDINE KINASE"/>
    <property type="match status" value="1"/>
</dbReference>
<dbReference type="AlphaFoldDB" id="A0A401FZW1"/>
<keyword evidence="7" id="KW-0418">Kinase</keyword>
<comment type="caution">
    <text evidence="18">The sequence shown here is derived from an EMBL/GenBank/DDBJ whole genome shotgun (WGS) entry which is preliminary data.</text>
</comment>
<evidence type="ECO:0000256" key="9">
    <source>
        <dbReference type="ARBA" id="ARBA00023012"/>
    </source>
</evidence>
<dbReference type="InterPro" id="IPR035965">
    <property type="entry name" value="PAS-like_dom_sf"/>
</dbReference>
<evidence type="ECO:0000259" key="17">
    <source>
        <dbReference type="PROSITE" id="PS50885"/>
    </source>
</evidence>
<evidence type="ECO:0000256" key="4">
    <source>
        <dbReference type="ARBA" id="ARBA00022553"/>
    </source>
</evidence>
<dbReference type="Gene3D" id="3.30.450.20">
    <property type="entry name" value="PAS domain"/>
    <property type="match status" value="1"/>
</dbReference>
<dbReference type="SUPFAM" id="SSF55785">
    <property type="entry name" value="PYP-like sensor domain (PAS domain)"/>
    <property type="match status" value="1"/>
</dbReference>
<dbReference type="PROSITE" id="PS50112">
    <property type="entry name" value="PAS"/>
    <property type="match status" value="1"/>
</dbReference>
<accession>A0A401FZW1</accession>
<keyword evidence="19" id="KW-1185">Reference proteome</keyword>
<evidence type="ECO:0000256" key="7">
    <source>
        <dbReference type="ARBA" id="ARBA00022777"/>
    </source>
</evidence>
<keyword evidence="12" id="KW-0472">Membrane</keyword>
<dbReference type="SUPFAM" id="SSF47384">
    <property type="entry name" value="Homodimeric domain of signal transducing histidine kinase"/>
    <property type="match status" value="1"/>
</dbReference>
<evidence type="ECO:0000256" key="11">
    <source>
        <dbReference type="SAM" id="Coils"/>
    </source>
</evidence>
<dbReference type="InterPro" id="IPR003660">
    <property type="entry name" value="HAMP_dom"/>
</dbReference>
<evidence type="ECO:0000256" key="2">
    <source>
        <dbReference type="ARBA" id="ARBA00004370"/>
    </source>
</evidence>
<keyword evidence="4 10" id="KW-0597">Phosphoprotein</keyword>
<feature type="domain" description="PAC" evidence="16">
    <location>
        <begin position="493"/>
        <end position="545"/>
    </location>
</feature>
<evidence type="ECO:0000259" key="16">
    <source>
        <dbReference type="PROSITE" id="PS50113"/>
    </source>
</evidence>
<evidence type="ECO:0000313" key="18">
    <source>
        <dbReference type="EMBL" id="GBC62473.1"/>
    </source>
</evidence>
<dbReference type="NCBIfam" id="TIGR00229">
    <property type="entry name" value="sensory_box"/>
    <property type="match status" value="1"/>
</dbReference>
<gene>
    <name evidence="18" type="ORF">DENIS_3445</name>
</gene>
<dbReference type="SUPFAM" id="SSF52172">
    <property type="entry name" value="CheY-like"/>
    <property type="match status" value="1"/>
</dbReference>
<evidence type="ECO:0000259" key="13">
    <source>
        <dbReference type="PROSITE" id="PS50109"/>
    </source>
</evidence>
<evidence type="ECO:0000259" key="14">
    <source>
        <dbReference type="PROSITE" id="PS50110"/>
    </source>
</evidence>
<feature type="modified residue" description="4-aspartylphosphate" evidence="10">
    <location>
        <position position="849"/>
    </location>
</feature>
<dbReference type="Gene3D" id="3.40.50.2300">
    <property type="match status" value="1"/>
</dbReference>
<dbReference type="SUPFAM" id="SSF158472">
    <property type="entry name" value="HAMP domain-like"/>
    <property type="match status" value="1"/>
</dbReference>
<dbReference type="Pfam" id="PF00672">
    <property type="entry name" value="HAMP"/>
    <property type="match status" value="1"/>
</dbReference>
<dbReference type="InterPro" id="IPR000700">
    <property type="entry name" value="PAS-assoc_C"/>
</dbReference>
<comment type="subcellular location">
    <subcellularLocation>
        <location evidence="2">Membrane</location>
    </subcellularLocation>
</comment>
<dbReference type="PANTHER" id="PTHR43065:SF46">
    <property type="entry name" value="C4-DICARBOXYLATE TRANSPORT SENSOR PROTEIN DCTB"/>
    <property type="match status" value="1"/>
</dbReference>
<name>A0A401FZW1_9BACT</name>
<keyword evidence="6" id="KW-0547">Nucleotide-binding</keyword>
<dbReference type="PROSITE" id="PS50113">
    <property type="entry name" value="PAC"/>
    <property type="match status" value="1"/>
</dbReference>
<dbReference type="InterPro" id="IPR003594">
    <property type="entry name" value="HATPase_dom"/>
</dbReference>
<dbReference type="GO" id="GO:0016020">
    <property type="term" value="C:membrane"/>
    <property type="evidence" value="ECO:0007669"/>
    <property type="project" value="UniProtKB-SubCell"/>
</dbReference>
<dbReference type="Pfam" id="PF02518">
    <property type="entry name" value="HATPase_c"/>
    <property type="match status" value="1"/>
</dbReference>
<evidence type="ECO:0000256" key="1">
    <source>
        <dbReference type="ARBA" id="ARBA00000085"/>
    </source>
</evidence>
<evidence type="ECO:0000256" key="3">
    <source>
        <dbReference type="ARBA" id="ARBA00012438"/>
    </source>
</evidence>
<dbReference type="InterPro" id="IPR003661">
    <property type="entry name" value="HisK_dim/P_dom"/>
</dbReference>
<feature type="transmembrane region" description="Helical" evidence="12">
    <location>
        <begin position="12"/>
        <end position="34"/>
    </location>
</feature>
<comment type="catalytic activity">
    <reaction evidence="1">
        <text>ATP + protein L-histidine = ADP + protein N-phospho-L-histidine.</text>
        <dbReference type="EC" id="2.7.13.3"/>
    </reaction>
</comment>
<reference evidence="19" key="2">
    <citation type="submission" date="2019-01" db="EMBL/GenBank/DDBJ databases">
        <title>Genome sequence of Desulfonema ishimotonii strain Tokyo 01.</title>
        <authorList>
            <person name="Fukui M."/>
        </authorList>
    </citation>
    <scope>NUCLEOTIDE SEQUENCE [LARGE SCALE GENOMIC DNA]</scope>
    <source>
        <strain evidence="19">Tokyo 01</strain>
    </source>
</reference>
<keyword evidence="12" id="KW-0812">Transmembrane</keyword>
<keyword evidence="9" id="KW-0902">Two-component regulatory system</keyword>
<dbReference type="Gene3D" id="1.10.287.130">
    <property type="match status" value="1"/>
</dbReference>
<dbReference type="CDD" id="cd00130">
    <property type="entry name" value="PAS"/>
    <property type="match status" value="1"/>
</dbReference>
<dbReference type="InterPro" id="IPR036890">
    <property type="entry name" value="HATPase_C_sf"/>
</dbReference>
<evidence type="ECO:0000313" key="19">
    <source>
        <dbReference type="Proteomes" id="UP000288096"/>
    </source>
</evidence>
<dbReference type="PROSITE" id="PS50109">
    <property type="entry name" value="HIS_KIN"/>
    <property type="match status" value="1"/>
</dbReference>
<dbReference type="InterPro" id="IPR005467">
    <property type="entry name" value="His_kinase_dom"/>
</dbReference>
<dbReference type="SMART" id="SM00387">
    <property type="entry name" value="HATPase_c"/>
    <property type="match status" value="1"/>
</dbReference>
<evidence type="ECO:0000256" key="12">
    <source>
        <dbReference type="SAM" id="Phobius"/>
    </source>
</evidence>
<dbReference type="SMART" id="SM00448">
    <property type="entry name" value="REC"/>
    <property type="match status" value="1"/>
</dbReference>
<dbReference type="PRINTS" id="PR00344">
    <property type="entry name" value="BCTRLSENSOR"/>
</dbReference>
<feature type="domain" description="Histidine kinase" evidence="13">
    <location>
        <begin position="558"/>
        <end position="779"/>
    </location>
</feature>
<reference evidence="19" key="1">
    <citation type="submission" date="2017-11" db="EMBL/GenBank/DDBJ databases">
        <authorList>
            <person name="Watanabe M."/>
            <person name="Kojima H."/>
        </authorList>
    </citation>
    <scope>NUCLEOTIDE SEQUENCE [LARGE SCALE GENOMIC DNA]</scope>
    <source>
        <strain evidence="19">Tokyo 01</strain>
    </source>
</reference>
<organism evidence="18 19">
    <name type="scientific">Desulfonema ishimotonii</name>
    <dbReference type="NCBI Taxonomy" id="45657"/>
    <lineage>
        <taxon>Bacteria</taxon>
        <taxon>Pseudomonadati</taxon>
        <taxon>Thermodesulfobacteriota</taxon>
        <taxon>Desulfobacteria</taxon>
        <taxon>Desulfobacterales</taxon>
        <taxon>Desulfococcaceae</taxon>
        <taxon>Desulfonema</taxon>
    </lineage>
</organism>